<comment type="catalytic activity">
    <reaction evidence="3">
        <text>cytidine + phosphate = cytosine + alpha-D-ribose 1-phosphate</text>
        <dbReference type="Rhea" id="RHEA:52540"/>
        <dbReference type="ChEBI" id="CHEBI:16040"/>
        <dbReference type="ChEBI" id="CHEBI:17562"/>
        <dbReference type="ChEBI" id="CHEBI:43474"/>
        <dbReference type="ChEBI" id="CHEBI:57720"/>
        <dbReference type="EC" id="2.4.2.2"/>
    </reaction>
</comment>
<keyword evidence="1 3" id="KW-0328">Glycosyltransferase</keyword>
<name>D9SKY9_CLOC7</name>
<dbReference type="PANTHER" id="PTHR36540:SF1">
    <property type="entry name" value="PYRIMIDINE_PURINE NUCLEOSIDE PHOSPHORYLASE"/>
    <property type="match status" value="1"/>
</dbReference>
<comment type="function">
    <text evidence="3">Catalyzes the phosphorolysis of diverse nucleosides, yielding D-ribose 1-phosphate and the respective free bases. Can use uridine, adenosine, guanosine, cytidine, thymidine, inosine and xanthosine as substrates. Also catalyzes the reverse reactions.</text>
</comment>
<dbReference type="GO" id="GO:0005829">
    <property type="term" value="C:cytosol"/>
    <property type="evidence" value="ECO:0007669"/>
    <property type="project" value="TreeGrafter"/>
</dbReference>
<dbReference type="InterPro" id="IPR009664">
    <property type="entry name" value="Ppnp"/>
</dbReference>
<dbReference type="EC" id="2.4.2.1" evidence="3"/>
<dbReference type="PANTHER" id="PTHR36540">
    <property type="entry name" value="PYRIMIDINE/PURINE NUCLEOSIDE PHOSPHORYLASE"/>
    <property type="match status" value="1"/>
</dbReference>
<dbReference type="AlphaFoldDB" id="D9SKY9"/>
<dbReference type="HAMAP" id="MF_01537">
    <property type="entry name" value="Nucleos_phosphorylase_PpnP"/>
    <property type="match status" value="1"/>
</dbReference>
<comment type="catalytic activity">
    <reaction evidence="3">
        <text>inosine + phosphate = alpha-D-ribose 1-phosphate + hypoxanthine</text>
        <dbReference type="Rhea" id="RHEA:27646"/>
        <dbReference type="ChEBI" id="CHEBI:17368"/>
        <dbReference type="ChEBI" id="CHEBI:17596"/>
        <dbReference type="ChEBI" id="CHEBI:43474"/>
        <dbReference type="ChEBI" id="CHEBI:57720"/>
        <dbReference type="EC" id="2.4.2.1"/>
    </reaction>
</comment>
<gene>
    <name evidence="3" type="primary">ppnP</name>
    <name evidence="4" type="ordered locus">Clocel_3895</name>
</gene>
<dbReference type="STRING" id="573061.Clocel_3895"/>
<dbReference type="CDD" id="cd20296">
    <property type="entry name" value="cupin_PpnP-like"/>
    <property type="match status" value="1"/>
</dbReference>
<dbReference type="EC" id="2.4.2.2" evidence="3"/>
<dbReference type="GO" id="GO:0047975">
    <property type="term" value="F:guanosine phosphorylase activity"/>
    <property type="evidence" value="ECO:0007669"/>
    <property type="project" value="RHEA"/>
</dbReference>
<dbReference type="Pfam" id="PF06865">
    <property type="entry name" value="Ppnp"/>
    <property type="match status" value="1"/>
</dbReference>
<keyword evidence="2 3" id="KW-0808">Transferase</keyword>
<evidence type="ECO:0000256" key="1">
    <source>
        <dbReference type="ARBA" id="ARBA00022676"/>
    </source>
</evidence>
<dbReference type="GO" id="GO:0009032">
    <property type="term" value="F:thymidine phosphorylase activity"/>
    <property type="evidence" value="ECO:0007669"/>
    <property type="project" value="RHEA"/>
</dbReference>
<evidence type="ECO:0000256" key="2">
    <source>
        <dbReference type="ARBA" id="ARBA00022679"/>
    </source>
</evidence>
<dbReference type="HOGENOM" id="CLU_157874_1_0_9"/>
<comment type="catalytic activity">
    <reaction evidence="3">
        <text>guanosine + phosphate = alpha-D-ribose 1-phosphate + guanine</text>
        <dbReference type="Rhea" id="RHEA:13233"/>
        <dbReference type="ChEBI" id="CHEBI:16235"/>
        <dbReference type="ChEBI" id="CHEBI:16750"/>
        <dbReference type="ChEBI" id="CHEBI:43474"/>
        <dbReference type="ChEBI" id="CHEBI:57720"/>
        <dbReference type="EC" id="2.4.2.1"/>
    </reaction>
</comment>
<dbReference type="SUPFAM" id="SSF51182">
    <property type="entry name" value="RmlC-like cupins"/>
    <property type="match status" value="1"/>
</dbReference>
<comment type="catalytic activity">
    <reaction evidence="3">
        <text>uridine + phosphate = alpha-D-ribose 1-phosphate + uracil</text>
        <dbReference type="Rhea" id="RHEA:24388"/>
        <dbReference type="ChEBI" id="CHEBI:16704"/>
        <dbReference type="ChEBI" id="CHEBI:17568"/>
        <dbReference type="ChEBI" id="CHEBI:43474"/>
        <dbReference type="ChEBI" id="CHEBI:57720"/>
        <dbReference type="EC" id="2.4.2.2"/>
    </reaction>
</comment>
<comment type="catalytic activity">
    <reaction evidence="3">
        <text>thymidine + phosphate = 2-deoxy-alpha-D-ribose 1-phosphate + thymine</text>
        <dbReference type="Rhea" id="RHEA:16037"/>
        <dbReference type="ChEBI" id="CHEBI:17748"/>
        <dbReference type="ChEBI" id="CHEBI:17821"/>
        <dbReference type="ChEBI" id="CHEBI:43474"/>
        <dbReference type="ChEBI" id="CHEBI:57259"/>
        <dbReference type="EC" id="2.4.2.2"/>
    </reaction>
</comment>
<comment type="catalytic activity">
    <reaction evidence="3">
        <text>adenosine + phosphate = alpha-D-ribose 1-phosphate + adenine</text>
        <dbReference type="Rhea" id="RHEA:27642"/>
        <dbReference type="ChEBI" id="CHEBI:16335"/>
        <dbReference type="ChEBI" id="CHEBI:16708"/>
        <dbReference type="ChEBI" id="CHEBI:43474"/>
        <dbReference type="ChEBI" id="CHEBI:57720"/>
        <dbReference type="EC" id="2.4.2.1"/>
    </reaction>
</comment>
<proteinExistence type="inferred from homology"/>
<dbReference type="Proteomes" id="UP000002730">
    <property type="component" value="Chromosome"/>
</dbReference>
<comment type="catalytic activity">
    <reaction evidence="3">
        <text>xanthosine + phosphate = alpha-D-ribose 1-phosphate + xanthine</text>
        <dbReference type="Rhea" id="RHEA:27638"/>
        <dbReference type="ChEBI" id="CHEBI:17712"/>
        <dbReference type="ChEBI" id="CHEBI:18107"/>
        <dbReference type="ChEBI" id="CHEBI:43474"/>
        <dbReference type="ChEBI" id="CHEBI:57720"/>
        <dbReference type="EC" id="2.4.2.1"/>
    </reaction>
</comment>
<reference evidence="4 5" key="1">
    <citation type="submission" date="2010-08" db="EMBL/GenBank/DDBJ databases">
        <title>Complete sequence of Clostridium cellulovorans 743B.</title>
        <authorList>
            <consortium name="US DOE Joint Genome Institute"/>
            <person name="Lucas S."/>
            <person name="Copeland A."/>
            <person name="Lapidus A."/>
            <person name="Cheng J.-F."/>
            <person name="Bruce D."/>
            <person name="Goodwin L."/>
            <person name="Pitluck S."/>
            <person name="Chertkov O."/>
            <person name="Detter J.C."/>
            <person name="Han C."/>
            <person name="Tapia R."/>
            <person name="Land M."/>
            <person name="Hauser L."/>
            <person name="Chang Y.-J."/>
            <person name="Jeffries C."/>
            <person name="Kyrpides N."/>
            <person name="Ivanova N."/>
            <person name="Mikhailova N."/>
            <person name="Hemme C.L."/>
            <person name="Woyke T."/>
        </authorList>
    </citation>
    <scope>NUCLEOTIDE SEQUENCE [LARGE SCALE GENOMIC DNA]</scope>
    <source>
        <strain evidence="5">ATCC 35296 / DSM 3052 / OCM 3 / 743B</strain>
    </source>
</reference>
<dbReference type="Gene3D" id="2.60.120.10">
    <property type="entry name" value="Jelly Rolls"/>
    <property type="match status" value="1"/>
</dbReference>
<accession>D9SKY9</accession>
<dbReference type="OrthoDB" id="9793848at2"/>
<dbReference type="RefSeq" id="WP_010073902.1">
    <property type="nucleotide sequence ID" value="NC_014393.1"/>
</dbReference>
<sequence>MSEFNNVTVIKKANVYFDGKVTSRTVVFENGERKTLGIMLPGEYEFGTGDKEVMEVLGGSLNVMLPGENTFTLYKEGDAFTVPANSKFKLEVTEVADYCCSYIKE</sequence>
<dbReference type="KEGG" id="ccb:Clocel_3895"/>
<dbReference type="GO" id="GO:0004731">
    <property type="term" value="F:purine-nucleoside phosphorylase activity"/>
    <property type="evidence" value="ECO:0007669"/>
    <property type="project" value="UniProtKB-UniRule"/>
</dbReference>
<dbReference type="InterPro" id="IPR014710">
    <property type="entry name" value="RmlC-like_jellyroll"/>
</dbReference>
<protein>
    <recommendedName>
        <fullName evidence="3">Pyrimidine/purine nucleoside phosphorylase</fullName>
        <ecNumber evidence="3">2.4.2.1</ecNumber>
        <ecNumber evidence="3">2.4.2.2</ecNumber>
    </recommendedName>
    <alternativeName>
        <fullName evidence="3">Adenosine phosphorylase</fullName>
    </alternativeName>
    <alternativeName>
        <fullName evidence="3">Cytidine phosphorylase</fullName>
    </alternativeName>
    <alternativeName>
        <fullName evidence="3">Guanosine phosphorylase</fullName>
    </alternativeName>
    <alternativeName>
        <fullName evidence="3">Inosine phosphorylase</fullName>
    </alternativeName>
    <alternativeName>
        <fullName evidence="3">Thymidine phosphorylase</fullName>
    </alternativeName>
    <alternativeName>
        <fullName evidence="3">Uridine phosphorylase</fullName>
    </alternativeName>
    <alternativeName>
        <fullName evidence="3">Xanthosine phosphorylase</fullName>
    </alternativeName>
</protein>
<evidence type="ECO:0000313" key="5">
    <source>
        <dbReference type="Proteomes" id="UP000002730"/>
    </source>
</evidence>
<comment type="similarity">
    <text evidence="3">Belongs to the nucleoside phosphorylase PpnP family.</text>
</comment>
<dbReference type="GO" id="GO:0004850">
    <property type="term" value="F:uridine phosphorylase activity"/>
    <property type="evidence" value="ECO:0007669"/>
    <property type="project" value="RHEA"/>
</dbReference>
<evidence type="ECO:0000256" key="3">
    <source>
        <dbReference type="HAMAP-Rule" id="MF_01537"/>
    </source>
</evidence>
<organism evidence="4 5">
    <name type="scientific">Clostridium cellulovorans (strain ATCC 35296 / DSM 3052 / OCM 3 / 743B)</name>
    <dbReference type="NCBI Taxonomy" id="573061"/>
    <lineage>
        <taxon>Bacteria</taxon>
        <taxon>Bacillati</taxon>
        <taxon>Bacillota</taxon>
        <taxon>Clostridia</taxon>
        <taxon>Eubacteriales</taxon>
        <taxon>Clostridiaceae</taxon>
        <taxon>Clostridium</taxon>
    </lineage>
</organism>
<dbReference type="eggNOG" id="COG3123">
    <property type="taxonomic scope" value="Bacteria"/>
</dbReference>
<evidence type="ECO:0000313" key="4">
    <source>
        <dbReference type="EMBL" id="ADL53561.1"/>
    </source>
</evidence>
<dbReference type="EMBL" id="CP002160">
    <property type="protein sequence ID" value="ADL53561.1"/>
    <property type="molecule type" value="Genomic_DNA"/>
</dbReference>
<dbReference type="FunFam" id="2.60.120.10:FF:000016">
    <property type="entry name" value="Pyrimidine/purine nucleoside phosphorylase"/>
    <property type="match status" value="1"/>
</dbReference>
<comment type="catalytic activity">
    <reaction evidence="3">
        <text>a purine D-ribonucleoside + phosphate = a purine nucleobase + alpha-D-ribose 1-phosphate</text>
        <dbReference type="Rhea" id="RHEA:19805"/>
        <dbReference type="ChEBI" id="CHEBI:26386"/>
        <dbReference type="ChEBI" id="CHEBI:43474"/>
        <dbReference type="ChEBI" id="CHEBI:57720"/>
        <dbReference type="ChEBI" id="CHEBI:142355"/>
        <dbReference type="EC" id="2.4.2.1"/>
    </reaction>
</comment>
<dbReference type="InterPro" id="IPR011051">
    <property type="entry name" value="RmlC_Cupin_sf"/>
</dbReference>
<keyword evidence="5" id="KW-1185">Reference proteome</keyword>